<evidence type="ECO:0000313" key="5">
    <source>
        <dbReference type="EMBL" id="TDG00284.1"/>
    </source>
</evidence>
<dbReference type="Pfam" id="PF02311">
    <property type="entry name" value="AraC_binding"/>
    <property type="match status" value="1"/>
</dbReference>
<dbReference type="InterPro" id="IPR018062">
    <property type="entry name" value="HTH_AraC-typ_CS"/>
</dbReference>
<dbReference type="InterPro" id="IPR014710">
    <property type="entry name" value="RmlC-like_jellyroll"/>
</dbReference>
<keyword evidence="3" id="KW-0804">Transcription</keyword>
<dbReference type="Gene3D" id="2.60.120.10">
    <property type="entry name" value="Jelly Rolls"/>
    <property type="match status" value="1"/>
</dbReference>
<keyword evidence="6" id="KW-1185">Reference proteome</keyword>
<dbReference type="Proteomes" id="UP000295636">
    <property type="component" value="Unassembled WGS sequence"/>
</dbReference>
<dbReference type="GO" id="GO:0003700">
    <property type="term" value="F:DNA-binding transcription factor activity"/>
    <property type="evidence" value="ECO:0007669"/>
    <property type="project" value="InterPro"/>
</dbReference>
<dbReference type="PROSITE" id="PS00041">
    <property type="entry name" value="HTH_ARAC_FAMILY_1"/>
    <property type="match status" value="1"/>
</dbReference>
<evidence type="ECO:0000256" key="2">
    <source>
        <dbReference type="ARBA" id="ARBA00023125"/>
    </source>
</evidence>
<keyword evidence="1" id="KW-0805">Transcription regulation</keyword>
<keyword evidence="2" id="KW-0238">DNA-binding</keyword>
<dbReference type="PANTHER" id="PTHR43280:SF28">
    <property type="entry name" value="HTH-TYPE TRANSCRIPTIONAL ACTIVATOR RHAS"/>
    <property type="match status" value="1"/>
</dbReference>
<dbReference type="Gene3D" id="1.10.10.60">
    <property type="entry name" value="Homeodomain-like"/>
    <property type="match status" value="2"/>
</dbReference>
<name>A0A4R5KWA9_9BACL</name>
<evidence type="ECO:0000259" key="4">
    <source>
        <dbReference type="PROSITE" id="PS01124"/>
    </source>
</evidence>
<reference evidence="5 6" key="1">
    <citation type="submission" date="2019-03" db="EMBL/GenBank/DDBJ databases">
        <title>This is whole genome sequence of Paenibacillus sp MS74 strain.</title>
        <authorList>
            <person name="Trinh H.N."/>
        </authorList>
    </citation>
    <scope>NUCLEOTIDE SEQUENCE [LARGE SCALE GENOMIC DNA]</scope>
    <source>
        <strain evidence="5 6">MS74</strain>
    </source>
</reference>
<dbReference type="PROSITE" id="PS01124">
    <property type="entry name" value="HTH_ARAC_FAMILY_2"/>
    <property type="match status" value="1"/>
</dbReference>
<proteinExistence type="predicted"/>
<dbReference type="InterPro" id="IPR009057">
    <property type="entry name" value="Homeodomain-like_sf"/>
</dbReference>
<dbReference type="PANTHER" id="PTHR43280">
    <property type="entry name" value="ARAC-FAMILY TRANSCRIPTIONAL REGULATOR"/>
    <property type="match status" value="1"/>
</dbReference>
<dbReference type="SUPFAM" id="SSF51215">
    <property type="entry name" value="Regulatory protein AraC"/>
    <property type="match status" value="1"/>
</dbReference>
<protein>
    <submittedName>
        <fullName evidence="5">AraC family transcriptional regulator</fullName>
    </submittedName>
</protein>
<evidence type="ECO:0000256" key="3">
    <source>
        <dbReference type="ARBA" id="ARBA00023163"/>
    </source>
</evidence>
<dbReference type="SUPFAM" id="SSF46689">
    <property type="entry name" value="Homeodomain-like"/>
    <property type="match status" value="2"/>
</dbReference>
<dbReference type="InterPro" id="IPR003313">
    <property type="entry name" value="AraC-bd"/>
</dbReference>
<comment type="caution">
    <text evidence="5">The sequence shown here is derived from an EMBL/GenBank/DDBJ whole genome shotgun (WGS) entry which is preliminary data.</text>
</comment>
<dbReference type="InterPro" id="IPR018060">
    <property type="entry name" value="HTH_AraC"/>
</dbReference>
<dbReference type="RefSeq" id="WP_133224993.1">
    <property type="nucleotide sequence ID" value="NZ_SMRT01000001.1"/>
</dbReference>
<dbReference type="GO" id="GO:0043565">
    <property type="term" value="F:sequence-specific DNA binding"/>
    <property type="evidence" value="ECO:0007669"/>
    <property type="project" value="InterPro"/>
</dbReference>
<evidence type="ECO:0000256" key="1">
    <source>
        <dbReference type="ARBA" id="ARBA00023015"/>
    </source>
</evidence>
<dbReference type="OrthoDB" id="9809338at2"/>
<dbReference type="EMBL" id="SMRT01000001">
    <property type="protein sequence ID" value="TDG00284.1"/>
    <property type="molecule type" value="Genomic_DNA"/>
</dbReference>
<accession>A0A4R5KWA9</accession>
<dbReference type="InterPro" id="IPR037923">
    <property type="entry name" value="HTH-like"/>
</dbReference>
<dbReference type="SMART" id="SM00342">
    <property type="entry name" value="HTH_ARAC"/>
    <property type="match status" value="1"/>
</dbReference>
<organism evidence="5 6">
    <name type="scientific">Paenibacillus piri</name>
    <dbReference type="NCBI Taxonomy" id="2547395"/>
    <lineage>
        <taxon>Bacteria</taxon>
        <taxon>Bacillati</taxon>
        <taxon>Bacillota</taxon>
        <taxon>Bacilli</taxon>
        <taxon>Bacillales</taxon>
        <taxon>Paenibacillaceae</taxon>
        <taxon>Paenibacillus</taxon>
    </lineage>
</organism>
<dbReference type="AlphaFoldDB" id="A0A4R5KWA9"/>
<evidence type="ECO:0000313" key="6">
    <source>
        <dbReference type="Proteomes" id="UP000295636"/>
    </source>
</evidence>
<dbReference type="Pfam" id="PF12833">
    <property type="entry name" value="HTH_18"/>
    <property type="match status" value="1"/>
</dbReference>
<gene>
    <name evidence="5" type="ORF">E1757_01170</name>
</gene>
<feature type="domain" description="HTH araC/xylS-type" evidence="4">
    <location>
        <begin position="193"/>
        <end position="291"/>
    </location>
</feature>
<sequence>MTERGALPMLLAQFQLDKNPFYLVYRDYSESYKGFYHYHQGIELLLIHRGRGHAVLNQKMYHLEAGSLLCLQPFQLHRVHFEASEDSPYERTILKFEPTVLVAALRMFPAANRFFEYLWKGNLTNQVVSTGAAEAYIMQIISHFKSKNLTLTDAEYYEAATMMTIQVLDCIRSLWREQAQTDSAAARPERHSEKIMQWIEANYTTPFDLDKLAKELHLSKHHVSHLFSSETGSSITDYLMSRRIRQACWLLNTESLPIEQVGIQVGIANFSYFCRLFKKITGYTPLQYRTLSFTIPR</sequence>